<feature type="compositionally biased region" description="Low complexity" evidence="1">
    <location>
        <begin position="14"/>
        <end position="32"/>
    </location>
</feature>
<evidence type="ECO:0000313" key="2">
    <source>
        <dbReference type="EMBL" id="GFH20893.1"/>
    </source>
</evidence>
<reference evidence="2 3" key="1">
    <citation type="submission" date="2020-02" db="EMBL/GenBank/DDBJ databases">
        <title>Draft genome sequence of Haematococcus lacustris strain NIES-144.</title>
        <authorList>
            <person name="Morimoto D."/>
            <person name="Nakagawa S."/>
            <person name="Yoshida T."/>
            <person name="Sawayama S."/>
        </authorList>
    </citation>
    <scope>NUCLEOTIDE SEQUENCE [LARGE SCALE GENOMIC DNA]</scope>
    <source>
        <strain evidence="2 3">NIES-144</strain>
    </source>
</reference>
<dbReference type="AlphaFoldDB" id="A0A699ZE43"/>
<name>A0A699ZE43_HAELA</name>
<accession>A0A699ZE43</accession>
<feature type="region of interest" description="Disordered" evidence="1">
    <location>
        <begin position="1"/>
        <end position="44"/>
    </location>
</feature>
<evidence type="ECO:0000256" key="1">
    <source>
        <dbReference type="SAM" id="MobiDB-lite"/>
    </source>
</evidence>
<comment type="caution">
    <text evidence="2">The sequence shown here is derived from an EMBL/GenBank/DDBJ whole genome shotgun (WGS) entry which is preliminary data.</text>
</comment>
<proteinExistence type="predicted"/>
<evidence type="ECO:0000313" key="3">
    <source>
        <dbReference type="Proteomes" id="UP000485058"/>
    </source>
</evidence>
<gene>
    <name evidence="2" type="ORF">HaLaN_18097</name>
</gene>
<protein>
    <submittedName>
        <fullName evidence="2">Uncharacterized protein</fullName>
    </submittedName>
</protein>
<dbReference type="EMBL" id="BLLF01001719">
    <property type="protein sequence ID" value="GFH20893.1"/>
    <property type="molecule type" value="Genomic_DNA"/>
</dbReference>
<organism evidence="2 3">
    <name type="scientific">Haematococcus lacustris</name>
    <name type="common">Green alga</name>
    <name type="synonym">Haematococcus pluvialis</name>
    <dbReference type="NCBI Taxonomy" id="44745"/>
    <lineage>
        <taxon>Eukaryota</taxon>
        <taxon>Viridiplantae</taxon>
        <taxon>Chlorophyta</taxon>
        <taxon>core chlorophytes</taxon>
        <taxon>Chlorophyceae</taxon>
        <taxon>CS clade</taxon>
        <taxon>Chlamydomonadales</taxon>
        <taxon>Haematococcaceae</taxon>
        <taxon>Haematococcus</taxon>
    </lineage>
</organism>
<dbReference type="Proteomes" id="UP000485058">
    <property type="component" value="Unassembled WGS sequence"/>
</dbReference>
<keyword evidence="3" id="KW-1185">Reference proteome</keyword>
<sequence length="81" mass="8325">MSPWYSSDSDSDTDSQSSGGEEGQEGSSSSGSTAGGNGRPLLHSVTSTLFRAQLPTARLRSSAAQLLEVEEGPSKHGKLGN</sequence>